<evidence type="ECO:0000313" key="1">
    <source>
        <dbReference type="EMBL" id="GEA69431.1"/>
    </source>
</evidence>
<dbReference type="RefSeq" id="WP_141316923.1">
    <property type="nucleotide sequence ID" value="NZ_BJLJ01000020.1"/>
</dbReference>
<evidence type="ECO:0000313" key="2">
    <source>
        <dbReference type="Proteomes" id="UP000317717"/>
    </source>
</evidence>
<sequence>MEKSTGALFIIDMADTVEFGKVFLATIKTVTNSFNFAQVAIKYALPYLQVDFAMVRSCRTGTQKRLLWLS</sequence>
<name>A0A4Y3JBR6_ACIPI</name>
<dbReference type="AlphaFoldDB" id="A0A4Y3JBR6"/>
<accession>A0A4Y3JBR6</accession>
<protein>
    <submittedName>
        <fullName evidence="1">Uncharacterized protein</fullName>
    </submittedName>
</protein>
<dbReference type="Proteomes" id="UP000317717">
    <property type="component" value="Unassembled WGS sequence"/>
</dbReference>
<comment type="caution">
    <text evidence="1">The sequence shown here is derived from an EMBL/GenBank/DDBJ whole genome shotgun (WGS) entry which is preliminary data.</text>
</comment>
<reference evidence="1 2" key="1">
    <citation type="submission" date="2019-06" db="EMBL/GenBank/DDBJ databases">
        <title>Whole genome shotgun sequence of Acinetobacter pittii NBRC 110514.</title>
        <authorList>
            <person name="Hosoyama A."/>
            <person name="Uohara A."/>
            <person name="Ohji S."/>
            <person name="Ichikawa N."/>
        </authorList>
    </citation>
    <scope>NUCLEOTIDE SEQUENCE [LARGE SCALE GENOMIC DNA]</scope>
    <source>
        <strain evidence="1 2">NBRC 110514</strain>
    </source>
</reference>
<proteinExistence type="predicted"/>
<gene>
    <name evidence="1" type="ORF">PA3_35890</name>
</gene>
<organism evidence="1 2">
    <name type="scientific">Acinetobacter pittii</name>
    <name type="common">Acinetobacter genomosp. 3</name>
    <dbReference type="NCBI Taxonomy" id="48296"/>
    <lineage>
        <taxon>Bacteria</taxon>
        <taxon>Pseudomonadati</taxon>
        <taxon>Pseudomonadota</taxon>
        <taxon>Gammaproteobacteria</taxon>
        <taxon>Moraxellales</taxon>
        <taxon>Moraxellaceae</taxon>
        <taxon>Acinetobacter</taxon>
        <taxon>Acinetobacter calcoaceticus/baumannii complex</taxon>
    </lineage>
</organism>
<dbReference type="EMBL" id="BJLJ01000020">
    <property type="protein sequence ID" value="GEA69431.1"/>
    <property type="molecule type" value="Genomic_DNA"/>
</dbReference>